<keyword evidence="1" id="KW-0560">Oxidoreductase</keyword>
<keyword evidence="1" id="KW-0503">Monooxygenase</keyword>
<accession>A0ACB9Z8V3</accession>
<reference evidence="1 2" key="1">
    <citation type="journal article" date="2022" name="New Phytol.">
        <title>Ecological generalism drives hyperdiversity of secondary metabolite gene clusters in xylarialean endophytes.</title>
        <authorList>
            <person name="Franco M.E.E."/>
            <person name="Wisecaver J.H."/>
            <person name="Arnold A.E."/>
            <person name="Ju Y.M."/>
            <person name="Slot J.C."/>
            <person name="Ahrendt S."/>
            <person name="Moore L.P."/>
            <person name="Eastman K.E."/>
            <person name="Scott K."/>
            <person name="Konkel Z."/>
            <person name="Mondo S.J."/>
            <person name="Kuo A."/>
            <person name="Hayes R.D."/>
            <person name="Haridas S."/>
            <person name="Andreopoulos B."/>
            <person name="Riley R."/>
            <person name="LaButti K."/>
            <person name="Pangilinan J."/>
            <person name="Lipzen A."/>
            <person name="Amirebrahimi M."/>
            <person name="Yan J."/>
            <person name="Adam C."/>
            <person name="Keymanesh K."/>
            <person name="Ng V."/>
            <person name="Louie K."/>
            <person name="Northen T."/>
            <person name="Drula E."/>
            <person name="Henrissat B."/>
            <person name="Hsieh H.M."/>
            <person name="Youens-Clark K."/>
            <person name="Lutzoni F."/>
            <person name="Miadlikowska J."/>
            <person name="Eastwood D.C."/>
            <person name="Hamelin R.C."/>
            <person name="Grigoriev I.V."/>
            <person name="U'Ren J.M."/>
        </authorList>
    </citation>
    <scope>NUCLEOTIDE SEQUENCE [LARGE SCALE GENOMIC DNA]</scope>
    <source>
        <strain evidence="1 2">CBS 119005</strain>
    </source>
</reference>
<evidence type="ECO:0000313" key="2">
    <source>
        <dbReference type="Proteomes" id="UP001497700"/>
    </source>
</evidence>
<gene>
    <name evidence="1" type="ORF">F4820DRAFT_466828</name>
</gene>
<name>A0ACB9Z8V3_9PEZI</name>
<organism evidence="1 2">
    <name type="scientific">Hypoxylon rubiginosum</name>
    <dbReference type="NCBI Taxonomy" id="110542"/>
    <lineage>
        <taxon>Eukaryota</taxon>
        <taxon>Fungi</taxon>
        <taxon>Dikarya</taxon>
        <taxon>Ascomycota</taxon>
        <taxon>Pezizomycotina</taxon>
        <taxon>Sordariomycetes</taxon>
        <taxon>Xylariomycetidae</taxon>
        <taxon>Xylariales</taxon>
        <taxon>Hypoxylaceae</taxon>
        <taxon>Hypoxylon</taxon>
    </lineage>
</organism>
<keyword evidence="2" id="KW-1185">Reference proteome</keyword>
<evidence type="ECO:0000313" key="1">
    <source>
        <dbReference type="EMBL" id="KAI4868058.1"/>
    </source>
</evidence>
<protein>
    <submittedName>
        <fullName evidence="1">Dimethylaniline monooxygenase</fullName>
    </submittedName>
</protein>
<sequence length="527" mass="59100">MGDAKRVRSVAVVGAGAAGAITAAALKAENYFERIQVFERRETPGGTWIFDSDPKPSLAIRPGRLPPDVDPPLEIPKELPQVTAPNRQERFSKTPIYNSLTTNVPDIAMCFSDRRFAYGPFAPHYVPRQYVENYFSQHKTDDLLVLNTTVEDITKLKDPSPSSSSSSSQNQNGRERWQLTLRKYDPARHVDVWWQETFDAVILANGHYSVPYIPHVPGLEEYIQKFPGRVMHSKYYRSPLPYAGKRVLVVGNSASGHDLTAELVSAAALPVLQSRRTPSRWDGAAPPPGIAWKPVIRSYLPASGRILFADGTHADDVDVVVYCTGYKTSFPFWDGERGENGGPLWDYGADKLARAYWHTFFRDHATLGIVGLPRALTFRSFEYQAIALARLFSGRNAAPLPPDAEQERWERDRLDRVRRRGTKFHDVQWETGETFEWLEGLFRIAGLGTLKGDGRVPPALTEELIWAVEHVRKYPEPGKGGEGYDNEESGDAERDVVVSGEIEKAGAARDGDWVLVERQHKDLLAFI</sequence>
<dbReference type="EMBL" id="MU393441">
    <property type="protein sequence ID" value="KAI4868058.1"/>
    <property type="molecule type" value="Genomic_DNA"/>
</dbReference>
<dbReference type="Proteomes" id="UP001497700">
    <property type="component" value="Unassembled WGS sequence"/>
</dbReference>
<proteinExistence type="predicted"/>
<comment type="caution">
    <text evidence="1">The sequence shown here is derived from an EMBL/GenBank/DDBJ whole genome shotgun (WGS) entry which is preliminary data.</text>
</comment>